<reference evidence="4" key="1">
    <citation type="journal article" date="2021" name="PeerJ">
        <title>Extensive microbial diversity within the chicken gut microbiome revealed by metagenomics and culture.</title>
        <authorList>
            <person name="Gilroy R."/>
            <person name="Ravi A."/>
            <person name="Getino M."/>
            <person name="Pursley I."/>
            <person name="Horton D.L."/>
            <person name="Alikhan N.F."/>
            <person name="Baker D."/>
            <person name="Gharbi K."/>
            <person name="Hall N."/>
            <person name="Watson M."/>
            <person name="Adriaenssens E.M."/>
            <person name="Foster-Nyarko E."/>
            <person name="Jarju S."/>
            <person name="Secka A."/>
            <person name="Antonio M."/>
            <person name="Oren A."/>
            <person name="Chaudhuri R.R."/>
            <person name="La Ragione R."/>
            <person name="Hildebrand F."/>
            <person name="Pallen M.J."/>
        </authorList>
    </citation>
    <scope>NUCLEOTIDE SEQUENCE</scope>
    <source>
        <strain evidence="4">ChiHjej11B10-19426</strain>
    </source>
</reference>
<evidence type="ECO:0000313" key="5">
    <source>
        <dbReference type="Proteomes" id="UP000824014"/>
    </source>
</evidence>
<dbReference type="SUPFAM" id="SSF56925">
    <property type="entry name" value="OMPA-like"/>
    <property type="match status" value="1"/>
</dbReference>
<evidence type="ECO:0000256" key="2">
    <source>
        <dbReference type="SAM" id="SignalP"/>
    </source>
</evidence>
<accession>A0A9D2IL59</accession>
<reference evidence="4" key="2">
    <citation type="submission" date="2021-04" db="EMBL/GenBank/DDBJ databases">
        <authorList>
            <person name="Gilroy R."/>
        </authorList>
    </citation>
    <scope>NUCLEOTIDE SEQUENCE</scope>
    <source>
        <strain evidence="4">ChiHjej11B10-19426</strain>
    </source>
</reference>
<feature type="domain" description="Outer membrane protein beta-barrel" evidence="3">
    <location>
        <begin position="6"/>
        <end position="212"/>
    </location>
</feature>
<protein>
    <submittedName>
        <fullName evidence="4">PorT family protein</fullName>
    </submittedName>
</protein>
<dbReference type="Proteomes" id="UP000824014">
    <property type="component" value="Unassembled WGS sequence"/>
</dbReference>
<keyword evidence="1 2" id="KW-0732">Signal</keyword>
<dbReference type="InterPro" id="IPR011250">
    <property type="entry name" value="OMP/PagP_B-barrel"/>
</dbReference>
<dbReference type="EMBL" id="DXCC01000008">
    <property type="protein sequence ID" value="HIZ14911.1"/>
    <property type="molecule type" value="Genomic_DNA"/>
</dbReference>
<dbReference type="AlphaFoldDB" id="A0A9D2IL59"/>
<evidence type="ECO:0000259" key="3">
    <source>
        <dbReference type="Pfam" id="PF13505"/>
    </source>
</evidence>
<organism evidence="4 5">
    <name type="scientific">Candidatus Tidjanibacter faecipullorum</name>
    <dbReference type="NCBI Taxonomy" id="2838766"/>
    <lineage>
        <taxon>Bacteria</taxon>
        <taxon>Pseudomonadati</taxon>
        <taxon>Bacteroidota</taxon>
        <taxon>Bacteroidia</taxon>
        <taxon>Bacteroidales</taxon>
        <taxon>Rikenellaceae</taxon>
        <taxon>Tidjanibacter</taxon>
    </lineage>
</organism>
<sequence>MKKLLTLACAALISVSALAGNNNSLPLFSFGIKAGYTANQQKFDINTLLSSDAFKKNAAGFNAGIVARMDIPVVPIYVQGELVYDWGKFKGVQLAEGLSTSDVTTNNLSVPVLVGVGIGSSNIVKIRANLGPVFNIMSTAKFSNLKNAESYENVFHRPAVTWTAGIGVDLFNIMVDVRYNGVFKKKEITKVGDLASVNTTPTSWTISVGYLF</sequence>
<gene>
    <name evidence="4" type="ORF">H9816_03240</name>
</gene>
<feature type="signal peptide" evidence="2">
    <location>
        <begin position="1"/>
        <end position="19"/>
    </location>
</feature>
<name>A0A9D2IL59_9BACT</name>
<feature type="chain" id="PRO_5038897935" evidence="2">
    <location>
        <begin position="20"/>
        <end position="212"/>
    </location>
</feature>
<dbReference type="Pfam" id="PF13505">
    <property type="entry name" value="OMP_b-brl"/>
    <property type="match status" value="1"/>
</dbReference>
<evidence type="ECO:0000313" key="4">
    <source>
        <dbReference type="EMBL" id="HIZ14911.1"/>
    </source>
</evidence>
<comment type="caution">
    <text evidence="4">The sequence shown here is derived from an EMBL/GenBank/DDBJ whole genome shotgun (WGS) entry which is preliminary data.</text>
</comment>
<evidence type="ECO:0000256" key="1">
    <source>
        <dbReference type="ARBA" id="ARBA00022729"/>
    </source>
</evidence>
<dbReference type="InterPro" id="IPR027385">
    <property type="entry name" value="Beta-barrel_OMP"/>
</dbReference>
<proteinExistence type="predicted"/>